<dbReference type="Pfam" id="PF00046">
    <property type="entry name" value="Homeodomain"/>
    <property type="match status" value="1"/>
</dbReference>
<comment type="similarity">
    <text evidence="2">Belongs to the paired homeobox family.</text>
</comment>
<organism evidence="10 11">
    <name type="scientific">Schistosoma haematobium</name>
    <name type="common">Blood fluke</name>
    <dbReference type="NCBI Taxonomy" id="6185"/>
    <lineage>
        <taxon>Eukaryota</taxon>
        <taxon>Metazoa</taxon>
        <taxon>Spiralia</taxon>
        <taxon>Lophotrochozoa</taxon>
        <taxon>Platyhelminthes</taxon>
        <taxon>Trematoda</taxon>
        <taxon>Digenea</taxon>
        <taxon>Strigeidida</taxon>
        <taxon>Schistosomatoidea</taxon>
        <taxon>Schistosomatidae</taxon>
        <taxon>Schistosoma</taxon>
    </lineage>
</organism>
<dbReference type="EMBL" id="AMPZ03000004">
    <property type="protein sequence ID" value="KAH9584761.1"/>
    <property type="molecule type" value="Genomic_DNA"/>
</dbReference>
<dbReference type="InterPro" id="IPR050649">
    <property type="entry name" value="Paired_Homeobox_TFs"/>
</dbReference>
<comment type="subcellular location">
    <subcellularLocation>
        <location evidence="1 6 7">Nucleus</location>
    </subcellularLocation>
</comment>
<dbReference type="GO" id="GO:0005634">
    <property type="term" value="C:nucleus"/>
    <property type="evidence" value="ECO:0007669"/>
    <property type="project" value="UniProtKB-SubCell"/>
</dbReference>
<feature type="region of interest" description="Disordered" evidence="8">
    <location>
        <begin position="189"/>
        <end position="220"/>
    </location>
</feature>
<feature type="domain" description="Homeobox" evidence="9">
    <location>
        <begin position="603"/>
        <end position="663"/>
    </location>
</feature>
<dbReference type="RefSeq" id="XP_051067532.1">
    <property type="nucleotide sequence ID" value="XM_051214368.1"/>
</dbReference>
<evidence type="ECO:0000313" key="11">
    <source>
        <dbReference type="Proteomes" id="UP000471633"/>
    </source>
</evidence>
<feature type="region of interest" description="Disordered" evidence="8">
    <location>
        <begin position="555"/>
        <end position="577"/>
    </location>
</feature>
<dbReference type="PANTHER" id="PTHR24329">
    <property type="entry name" value="HOMEOBOX PROTEIN ARISTALESS"/>
    <property type="match status" value="1"/>
</dbReference>
<dbReference type="KEGG" id="shx:MS3_00006244"/>
<dbReference type="GO" id="GO:0007399">
    <property type="term" value="P:nervous system development"/>
    <property type="evidence" value="ECO:0007669"/>
    <property type="project" value="UniProtKB-ARBA"/>
</dbReference>
<keyword evidence="3 6" id="KW-0238">DNA-binding</keyword>
<dbReference type="SMART" id="SM00389">
    <property type="entry name" value="HOX"/>
    <property type="match status" value="1"/>
</dbReference>
<proteinExistence type="inferred from homology"/>
<feature type="compositionally biased region" description="Low complexity" evidence="8">
    <location>
        <begin position="196"/>
        <end position="216"/>
    </location>
</feature>
<dbReference type="CTD" id="24593197"/>
<evidence type="ECO:0000256" key="4">
    <source>
        <dbReference type="ARBA" id="ARBA00023155"/>
    </source>
</evidence>
<feature type="region of interest" description="Disordered" evidence="8">
    <location>
        <begin position="730"/>
        <end position="755"/>
    </location>
</feature>
<dbReference type="SUPFAM" id="SSF46689">
    <property type="entry name" value="Homeodomain-like"/>
    <property type="match status" value="1"/>
</dbReference>
<dbReference type="PROSITE" id="PS50071">
    <property type="entry name" value="HOMEOBOX_2"/>
    <property type="match status" value="1"/>
</dbReference>
<dbReference type="FunFam" id="1.10.10.60:FF:000138">
    <property type="entry name" value="Homeobox protein prophet of Pit-1"/>
    <property type="match status" value="1"/>
</dbReference>
<name>A0A922IQB7_SCHHA</name>
<feature type="compositionally biased region" description="Low complexity" evidence="8">
    <location>
        <begin position="373"/>
        <end position="391"/>
    </location>
</feature>
<dbReference type="GeneID" id="24593197"/>
<evidence type="ECO:0000313" key="10">
    <source>
        <dbReference type="EMBL" id="KAH9584761.1"/>
    </source>
</evidence>
<reference evidence="10" key="3">
    <citation type="submission" date="2021-06" db="EMBL/GenBank/DDBJ databases">
        <title>Chromosome-level genome assembly for S. haematobium.</title>
        <authorList>
            <person name="Stroehlein A.J."/>
        </authorList>
    </citation>
    <scope>NUCLEOTIDE SEQUENCE</scope>
</reference>
<evidence type="ECO:0000256" key="6">
    <source>
        <dbReference type="PROSITE-ProRule" id="PRU00108"/>
    </source>
</evidence>
<feature type="region of interest" description="Disordered" evidence="8">
    <location>
        <begin position="355"/>
        <end position="443"/>
    </location>
</feature>
<reference evidence="10" key="4">
    <citation type="journal article" date="2022" name="PLoS Pathog.">
        <title>Chromosome-level genome of Schistosoma haematobium underpins genome-wide explorations of molecular variation.</title>
        <authorList>
            <person name="Stroehlein A.J."/>
            <person name="Korhonen P.K."/>
            <person name="Lee V.V."/>
            <person name="Ralph S.A."/>
            <person name="Mentink-Kane M."/>
            <person name="You H."/>
            <person name="McManus D.P."/>
            <person name="Tchuente L.T."/>
            <person name="Stothard J.R."/>
            <person name="Kaur P."/>
            <person name="Dudchenko O."/>
            <person name="Aiden E.L."/>
            <person name="Yang B."/>
            <person name="Yang H."/>
            <person name="Emery A.M."/>
            <person name="Webster B.L."/>
            <person name="Brindley P.J."/>
            <person name="Rollinson D."/>
            <person name="Chang B.C.H."/>
            <person name="Gasser R.B."/>
            <person name="Young N.D."/>
        </authorList>
    </citation>
    <scope>NUCLEOTIDE SEQUENCE</scope>
</reference>
<dbReference type="CDD" id="cd00086">
    <property type="entry name" value="homeodomain"/>
    <property type="match status" value="1"/>
</dbReference>
<dbReference type="GO" id="GO:0000981">
    <property type="term" value="F:DNA-binding transcription factor activity, RNA polymerase II-specific"/>
    <property type="evidence" value="ECO:0007669"/>
    <property type="project" value="InterPro"/>
</dbReference>
<dbReference type="Gene3D" id="1.10.10.60">
    <property type="entry name" value="Homeodomain-like"/>
    <property type="match status" value="1"/>
</dbReference>
<feature type="DNA-binding region" description="Homeobox" evidence="6">
    <location>
        <begin position="605"/>
        <end position="664"/>
    </location>
</feature>
<feature type="compositionally biased region" description="Low complexity" evidence="8">
    <location>
        <begin position="730"/>
        <end position="753"/>
    </location>
</feature>
<gene>
    <name evidence="10" type="ORF">MS3_00006244</name>
</gene>
<reference evidence="10" key="2">
    <citation type="journal article" date="2019" name="Gigascience">
        <title>High-quality Schistosoma haematobium genome achieved by single-molecule and long-range sequencing.</title>
        <authorList>
            <person name="Stroehlein A.J."/>
            <person name="Korhonen P.K."/>
            <person name="Chong T.M."/>
            <person name="Lim Y.L."/>
            <person name="Chan K.G."/>
            <person name="Webster B."/>
            <person name="Rollinson D."/>
            <person name="Brindley P.J."/>
            <person name="Gasser R.B."/>
            <person name="Young N.D."/>
        </authorList>
    </citation>
    <scope>NUCLEOTIDE SEQUENCE</scope>
</reference>
<reference evidence="10" key="1">
    <citation type="journal article" date="2012" name="Nat. Genet.">
        <title>Whole-genome sequence of Schistosoma haematobium.</title>
        <authorList>
            <person name="Young N.D."/>
            <person name="Jex A.R."/>
            <person name="Li B."/>
            <person name="Liu S."/>
            <person name="Yang L."/>
            <person name="Xiong Z."/>
            <person name="Li Y."/>
            <person name="Cantacessi C."/>
            <person name="Hall R.S."/>
            <person name="Xu X."/>
            <person name="Chen F."/>
            <person name="Wu X."/>
            <person name="Zerlotini A."/>
            <person name="Oliveira G."/>
            <person name="Hofmann A."/>
            <person name="Zhang G."/>
            <person name="Fang X."/>
            <person name="Kang Y."/>
            <person name="Campbell B.E."/>
            <person name="Loukas A."/>
            <person name="Ranganathan S."/>
            <person name="Rollinson D."/>
            <person name="Rinaldi G."/>
            <person name="Brindley P.J."/>
            <person name="Yang H."/>
            <person name="Wang J."/>
            <person name="Wang J."/>
            <person name="Gasser R.B."/>
        </authorList>
    </citation>
    <scope>NUCLEOTIDE SEQUENCE</scope>
</reference>
<evidence type="ECO:0000256" key="7">
    <source>
        <dbReference type="RuleBase" id="RU000682"/>
    </source>
</evidence>
<feature type="compositionally biased region" description="Polar residues" evidence="8">
    <location>
        <begin position="356"/>
        <end position="372"/>
    </location>
</feature>
<dbReference type="PANTHER" id="PTHR24329:SF520">
    <property type="entry name" value="ALX HOMEOBOX PROTEIN 1-LIKE PROTEIN"/>
    <property type="match status" value="1"/>
</dbReference>
<dbReference type="InterPro" id="IPR001356">
    <property type="entry name" value="HD"/>
</dbReference>
<evidence type="ECO:0000256" key="3">
    <source>
        <dbReference type="ARBA" id="ARBA00023125"/>
    </source>
</evidence>
<feature type="compositionally biased region" description="Basic residues" evidence="8">
    <location>
        <begin position="418"/>
        <end position="431"/>
    </location>
</feature>
<keyword evidence="11" id="KW-1185">Reference proteome</keyword>
<evidence type="ECO:0000259" key="9">
    <source>
        <dbReference type="PROSITE" id="PS50071"/>
    </source>
</evidence>
<comment type="caution">
    <text evidence="10">The sequence shown here is derived from an EMBL/GenBank/DDBJ whole genome shotgun (WGS) entry which is preliminary data.</text>
</comment>
<evidence type="ECO:0000256" key="1">
    <source>
        <dbReference type="ARBA" id="ARBA00004123"/>
    </source>
</evidence>
<keyword evidence="5 6" id="KW-0539">Nucleus</keyword>
<protein>
    <recommendedName>
        <fullName evidence="9">Homeobox domain-containing protein</fullName>
    </recommendedName>
</protein>
<evidence type="ECO:0000256" key="5">
    <source>
        <dbReference type="ARBA" id="ARBA00023242"/>
    </source>
</evidence>
<dbReference type="InterPro" id="IPR009057">
    <property type="entry name" value="Homeodomain-like_sf"/>
</dbReference>
<accession>A0A922IQB7</accession>
<dbReference type="Proteomes" id="UP000471633">
    <property type="component" value="Unassembled WGS sequence"/>
</dbReference>
<keyword evidence="4 6" id="KW-0371">Homeobox</keyword>
<feature type="compositionally biased region" description="Polar residues" evidence="8">
    <location>
        <begin position="555"/>
        <end position="569"/>
    </location>
</feature>
<sequence>MISQLQQQLQHQSRHYTFDTSENNTNLSQFCLNLPEFNTTLHTISEYDRNILENNEQSIEQGKLNINNDNVNTIGNEDIKPKICTSVSSTSTTNTTTTTTTTTTIDEIVNSTENNKQASSIINHCLSKKNQLDNQFNDYNKSISLNSSLPYRLCYSPNTTTVTICDKNNIEFNEEIYCTTKYPRLHDSLSESNKHNNNSNTTDNNNNDNNNNNNDRNILEQTGNPIECYEFQRNVKQLINDELNNHLKNESISMDYIQQKQQSTLPLSSLLLSSSTCISSLNNSINKEYILSSMKKNEMIHENNDDDNNNVNELYRRRNNSMLDSLHFRLDKTMEKIDVLNHLQKLSYTADMKPQHITSPMRPNSAYPFNNLSHSDCPPSSSSSSLSSVSSTVTTANNMRDFSSDQSPPSNKEMKSNQHAHFHQTHHHNHHQTLSVDSGDTGLPFDPITQQSLSAAASSFVKSLTGFNFNSSTAGLLFPNPPLSSNSTSGLNQNGPPLPHPYASQPPLLFNGVSCLSNTMHHLRSSSLNRTATNINPYAISHDISLSNIQSPCSPESLHSLSTDESPSSGGIKHASLTGTAGHYSAMTTAITTTTTASSCPTPARRRHRTTFTQDQLQELESAFQKSHYPDIYCREELARMTKLNEARIQVWFQNRRAKYRKQEKQLVKQQQQQHEHRHIQHLQYNQPFHSLRNTYQSSSQGSHLYSYTHSNIYNGNSITMAPNGVVNSHSLFDSSNNNDNNDNRNVNNGSTSIGTDGGLPYSSCMSLPASLISTSTLGIPPGLTNTNTLMSYYGSNLPYMPKKVFSPTFNPGYPSYTSLSPHTNSVNDNNPGPRRGNIFPIATSPISNSLEVTSTSLSINNELSSHIDSHSTELPQSQQQPSMQQSIITTPHFSNNSVSFLPDLSSRPLMQRAAAAAAAVAVAGICQAHTTISLSNTPEHLQKRTENVSDEQNNYSIQQSNNYRVNFSPTPSYRYFKSQNICEQLKQTISSIEPNINISSNDLFANEIENQKLLQLSHDHQHNHQLNQNVTVDEACEFPKQKTSDQTQLNTLFPYSKNNFNNNAQFFIPSFSSEYRSSLNSSLITSTCTVASNTGTNVHATLSPISASVEDIIPEETKTNIISLSKIAKLRNLSKISNNYHSHYLENTDNSANNSTLTIPSQEGSSNSIALTSSSLASLPSLSMSSSPSSSSSRLLGRNFPQSHFIRNRSHITDNSNVSNMYVSNVDSPYINTTNDTSTSTGQLEYEAVNTNGNTNESNNAPLDNEHNSRVYHNQISGFIQLNETNSSSNIPRFLPNIETEDSSVVDESQSNLKNVPISTINTAFTNIYSHLENSGGSTSSEWCRTTRDEFQNLHSNQHSNGGTIDSVLRYRM</sequence>
<evidence type="ECO:0000256" key="2">
    <source>
        <dbReference type="ARBA" id="ARBA00005733"/>
    </source>
</evidence>
<dbReference type="GO" id="GO:0000977">
    <property type="term" value="F:RNA polymerase II transcription regulatory region sequence-specific DNA binding"/>
    <property type="evidence" value="ECO:0007669"/>
    <property type="project" value="TreeGrafter"/>
</dbReference>
<evidence type="ECO:0000256" key="8">
    <source>
        <dbReference type="SAM" id="MobiDB-lite"/>
    </source>
</evidence>
<dbReference type="InterPro" id="IPR017970">
    <property type="entry name" value="Homeobox_CS"/>
</dbReference>
<feature type="compositionally biased region" description="Polar residues" evidence="8">
    <location>
        <begin position="392"/>
        <end position="410"/>
    </location>
</feature>
<dbReference type="PROSITE" id="PS00027">
    <property type="entry name" value="HOMEOBOX_1"/>
    <property type="match status" value="1"/>
</dbReference>